<feature type="domain" description="GFO/IDH/MocA-like oxidoreductase" evidence="4">
    <location>
        <begin position="146"/>
        <end position="288"/>
    </location>
</feature>
<evidence type="ECO:0000256" key="2">
    <source>
        <dbReference type="ARBA" id="ARBA00023027"/>
    </source>
</evidence>
<evidence type="ECO:0000313" key="5">
    <source>
        <dbReference type="EMBL" id="TXN32450.1"/>
    </source>
</evidence>
<sequence>MSRPPFGVALVGYGFMGAAHSQAWRVAPRFFDLPFEPRMSVIVGRDRSRVEAAGERFGWASTETDWKRVIERDDIDLVDICSPGSTHVEIAIAALEAGKHVLCEKPLANTVNEARRMADAAGRAAARGVYAMVGFSYRRVPAITFARDLVAAGKIGELRQVRALYLQDWLVDAEGPMTWRLDKDLAGSGSLGDIGAHAIDAVQFITGRRVNSVSGILETLVSERPLLSESIGLSGTASEERGRVTVDDIALFTARLDGGVLCSFEATRYATGRKNAFRLEFSGSTGAIAFDLERMNELEFYDGTDAAGLHGFRRILVTEPEHPYMAAWWPTGHGIGYEHPFSHQVRDLLVDIAAGTQPRPSFDDGLQVQRVLEAVETSSAAGSSWIAVGGHDGDSPGMQKQ</sequence>
<dbReference type="Gene3D" id="3.40.50.720">
    <property type="entry name" value="NAD(P)-binding Rossmann-like Domain"/>
    <property type="match status" value="1"/>
</dbReference>
<proteinExistence type="predicted"/>
<evidence type="ECO:0000259" key="3">
    <source>
        <dbReference type="Pfam" id="PF01408"/>
    </source>
</evidence>
<dbReference type="AlphaFoldDB" id="A0A5C8UVT1"/>
<dbReference type="InterPro" id="IPR050463">
    <property type="entry name" value="Gfo/Idh/MocA_oxidrdct_glycsds"/>
</dbReference>
<dbReference type="GO" id="GO:0000166">
    <property type="term" value="F:nucleotide binding"/>
    <property type="evidence" value="ECO:0007669"/>
    <property type="project" value="InterPro"/>
</dbReference>
<dbReference type="Pfam" id="PF01408">
    <property type="entry name" value="GFO_IDH_MocA"/>
    <property type="match status" value="1"/>
</dbReference>
<dbReference type="Pfam" id="PF22725">
    <property type="entry name" value="GFO_IDH_MocA_C3"/>
    <property type="match status" value="1"/>
</dbReference>
<dbReference type="SUPFAM" id="SSF51735">
    <property type="entry name" value="NAD(P)-binding Rossmann-fold domains"/>
    <property type="match status" value="1"/>
</dbReference>
<keyword evidence="6" id="KW-1185">Reference proteome</keyword>
<dbReference type="SUPFAM" id="SSF55347">
    <property type="entry name" value="Glyceraldehyde-3-phosphate dehydrogenase-like, C-terminal domain"/>
    <property type="match status" value="1"/>
</dbReference>
<organism evidence="5 6">
    <name type="scientific">Lacisediminihabitans profunda</name>
    <dbReference type="NCBI Taxonomy" id="2594790"/>
    <lineage>
        <taxon>Bacteria</taxon>
        <taxon>Bacillati</taxon>
        <taxon>Actinomycetota</taxon>
        <taxon>Actinomycetes</taxon>
        <taxon>Micrococcales</taxon>
        <taxon>Microbacteriaceae</taxon>
        <taxon>Lacisediminihabitans</taxon>
    </lineage>
</organism>
<dbReference type="InterPro" id="IPR036291">
    <property type="entry name" value="NAD(P)-bd_dom_sf"/>
</dbReference>
<evidence type="ECO:0000313" key="6">
    <source>
        <dbReference type="Proteomes" id="UP000321379"/>
    </source>
</evidence>
<dbReference type="Gene3D" id="3.30.360.10">
    <property type="entry name" value="Dihydrodipicolinate Reductase, domain 2"/>
    <property type="match status" value="1"/>
</dbReference>
<keyword evidence="2" id="KW-0520">NAD</keyword>
<reference evidence="5 6" key="1">
    <citation type="submission" date="2019-08" db="EMBL/GenBank/DDBJ databases">
        <title>Bacterial whole genome sequence for Glaciihabitans sp. CHu50b-6-2.</title>
        <authorList>
            <person name="Jin L."/>
        </authorList>
    </citation>
    <scope>NUCLEOTIDE SEQUENCE [LARGE SCALE GENOMIC DNA]</scope>
    <source>
        <strain evidence="5 6">CHu50b-6-2</strain>
    </source>
</reference>
<comment type="caution">
    <text evidence="5">The sequence shown here is derived from an EMBL/GenBank/DDBJ whole genome shotgun (WGS) entry which is preliminary data.</text>
</comment>
<feature type="domain" description="Gfo/Idh/MocA-like oxidoreductase N-terminal" evidence="3">
    <location>
        <begin position="6"/>
        <end position="125"/>
    </location>
</feature>
<dbReference type="InterPro" id="IPR055170">
    <property type="entry name" value="GFO_IDH_MocA-like_dom"/>
</dbReference>
<protein>
    <submittedName>
        <fullName evidence="5">Gfo/Idh/MocA family oxidoreductase</fullName>
    </submittedName>
</protein>
<dbReference type="GO" id="GO:0016491">
    <property type="term" value="F:oxidoreductase activity"/>
    <property type="evidence" value="ECO:0007669"/>
    <property type="project" value="UniProtKB-KW"/>
</dbReference>
<dbReference type="PANTHER" id="PTHR43818:SF11">
    <property type="entry name" value="BCDNA.GH03377"/>
    <property type="match status" value="1"/>
</dbReference>
<gene>
    <name evidence="5" type="ORF">FVP33_02255</name>
</gene>
<evidence type="ECO:0000256" key="1">
    <source>
        <dbReference type="ARBA" id="ARBA00023002"/>
    </source>
</evidence>
<keyword evidence="1" id="KW-0560">Oxidoreductase</keyword>
<dbReference type="EMBL" id="VRMG01000003">
    <property type="protein sequence ID" value="TXN32450.1"/>
    <property type="molecule type" value="Genomic_DNA"/>
</dbReference>
<accession>A0A5C8UVT1</accession>
<evidence type="ECO:0000259" key="4">
    <source>
        <dbReference type="Pfam" id="PF22725"/>
    </source>
</evidence>
<dbReference type="InterPro" id="IPR000683">
    <property type="entry name" value="Gfo/Idh/MocA-like_OxRdtase_N"/>
</dbReference>
<dbReference type="RefSeq" id="WP_147781997.1">
    <property type="nucleotide sequence ID" value="NZ_VRMG01000003.1"/>
</dbReference>
<dbReference type="PANTHER" id="PTHR43818">
    <property type="entry name" value="BCDNA.GH03377"/>
    <property type="match status" value="1"/>
</dbReference>
<dbReference type="Proteomes" id="UP000321379">
    <property type="component" value="Unassembled WGS sequence"/>
</dbReference>
<name>A0A5C8UVT1_9MICO</name>